<dbReference type="SUPFAM" id="SSF46458">
    <property type="entry name" value="Globin-like"/>
    <property type="match status" value="1"/>
</dbReference>
<sequence length="153" mass="17904">MNTYQPQLIKSLHIVKPNFHAFTARFHAKLEESNITMQYPSAAYFNEKSYILYCVLERIVRHLDNPSSVAPFLTFHLQYLKKMGVTPKEISLLCDAFYDTLNEHLGRLFTAQTQFAWQKALRYFESFANTTLFNKTNVISLEQKITQLRSSKL</sequence>
<dbReference type="InterPro" id="IPR012292">
    <property type="entry name" value="Globin/Proto"/>
</dbReference>
<dbReference type="InterPro" id="IPR044399">
    <property type="entry name" value="Mb-like_M"/>
</dbReference>
<keyword evidence="1" id="KW-0813">Transport</keyword>
<evidence type="ECO:0000259" key="2">
    <source>
        <dbReference type="Pfam" id="PF00042"/>
    </source>
</evidence>
<evidence type="ECO:0000313" key="4">
    <source>
        <dbReference type="Proteomes" id="UP000279995"/>
    </source>
</evidence>
<keyword evidence="1" id="KW-0479">Metal-binding</keyword>
<dbReference type="GO" id="GO:0020037">
    <property type="term" value="F:heme binding"/>
    <property type="evidence" value="ECO:0007669"/>
    <property type="project" value="InterPro"/>
</dbReference>
<dbReference type="Gene3D" id="1.10.490.10">
    <property type="entry name" value="Globins"/>
    <property type="match status" value="1"/>
</dbReference>
<dbReference type="RefSeq" id="WP_121637199.1">
    <property type="nucleotide sequence ID" value="NZ_CP033065.1"/>
</dbReference>
<organism evidence="3 4">
    <name type="scientific">Pseudoalteromonas agarivorans</name>
    <dbReference type="NCBI Taxonomy" id="176102"/>
    <lineage>
        <taxon>Bacteria</taxon>
        <taxon>Pseudomonadati</taxon>
        <taxon>Pseudomonadota</taxon>
        <taxon>Gammaproteobacteria</taxon>
        <taxon>Alteromonadales</taxon>
        <taxon>Pseudoalteromonadaceae</taxon>
        <taxon>Pseudoalteromonas</taxon>
    </lineage>
</organism>
<keyword evidence="1" id="KW-0349">Heme</keyword>
<dbReference type="CDD" id="cd01040">
    <property type="entry name" value="Mb-like"/>
    <property type="match status" value="1"/>
</dbReference>
<dbReference type="InterPro" id="IPR009050">
    <property type="entry name" value="Globin-like_sf"/>
</dbReference>
<reference evidence="3 4" key="1">
    <citation type="submission" date="2018-10" db="EMBL/GenBank/DDBJ databases">
        <title>Complete Genome Sequence and Transcriptomic Profiles of a Marine Bacterium, Pseudoalteromonas agarivorans Hao 2018.</title>
        <authorList>
            <person name="Hao L."/>
        </authorList>
    </citation>
    <scope>NUCLEOTIDE SEQUENCE [LARGE SCALE GENOMIC DNA]</scope>
    <source>
        <strain evidence="3 4">Hao 2018</strain>
    </source>
</reference>
<evidence type="ECO:0000256" key="1">
    <source>
        <dbReference type="RuleBase" id="RU000356"/>
    </source>
</evidence>
<evidence type="ECO:0000313" key="3">
    <source>
        <dbReference type="EMBL" id="AYM86129.1"/>
    </source>
</evidence>
<keyword evidence="1" id="KW-0561">Oxygen transport</keyword>
<name>A0AAD0U2S5_9GAMM</name>
<accession>A0AAD0U2S5</accession>
<comment type="similarity">
    <text evidence="1">Belongs to the globin family.</text>
</comment>
<dbReference type="Proteomes" id="UP000279995">
    <property type="component" value="Chromosome I"/>
</dbReference>
<proteinExistence type="inferred from homology"/>
<dbReference type="GO" id="GO:0019825">
    <property type="term" value="F:oxygen binding"/>
    <property type="evidence" value="ECO:0007669"/>
    <property type="project" value="InterPro"/>
</dbReference>
<dbReference type="Pfam" id="PF00042">
    <property type="entry name" value="Globin"/>
    <property type="match status" value="1"/>
</dbReference>
<feature type="domain" description="Globin" evidence="2">
    <location>
        <begin position="56"/>
        <end position="124"/>
    </location>
</feature>
<dbReference type="EMBL" id="CP033065">
    <property type="protein sequence ID" value="AYM86129.1"/>
    <property type="molecule type" value="Genomic_DNA"/>
</dbReference>
<keyword evidence="1" id="KW-0408">Iron</keyword>
<protein>
    <submittedName>
        <fullName evidence="3">Globin</fullName>
    </submittedName>
</protein>
<gene>
    <name evidence="3" type="ORF">D9T18_05110</name>
</gene>
<dbReference type="AlphaFoldDB" id="A0AAD0U2S5"/>
<dbReference type="GO" id="GO:0005344">
    <property type="term" value="F:oxygen carrier activity"/>
    <property type="evidence" value="ECO:0007669"/>
    <property type="project" value="UniProtKB-KW"/>
</dbReference>
<dbReference type="InterPro" id="IPR000971">
    <property type="entry name" value="Globin"/>
</dbReference>